<dbReference type="RefSeq" id="WP_345682480.1">
    <property type="nucleotide sequence ID" value="NZ_BAABRO010000001.1"/>
</dbReference>
<feature type="transmembrane region" description="Helical" evidence="1">
    <location>
        <begin position="7"/>
        <end position="26"/>
    </location>
</feature>
<keyword evidence="1" id="KW-0812">Transmembrane</keyword>
<keyword evidence="3" id="KW-1185">Reference proteome</keyword>
<evidence type="ECO:0008006" key="4">
    <source>
        <dbReference type="Google" id="ProtNLM"/>
    </source>
</evidence>
<reference evidence="2 3" key="1">
    <citation type="submission" date="2024-02" db="EMBL/GenBank/DDBJ databases">
        <title>Rhodopirellula caenicola NBRC 110016.</title>
        <authorList>
            <person name="Ichikawa N."/>
            <person name="Katano-Makiyama Y."/>
            <person name="Hidaka K."/>
        </authorList>
    </citation>
    <scope>NUCLEOTIDE SEQUENCE [LARGE SCALE GENOMIC DNA]</scope>
    <source>
        <strain evidence="2 3">NBRC 110016</strain>
    </source>
</reference>
<accession>A0ABP9VMQ5</accession>
<name>A0ABP9VMQ5_9BACT</name>
<evidence type="ECO:0000313" key="3">
    <source>
        <dbReference type="Proteomes" id="UP001416858"/>
    </source>
</evidence>
<keyword evidence="1" id="KW-0472">Membrane</keyword>
<proteinExistence type="predicted"/>
<evidence type="ECO:0000313" key="2">
    <source>
        <dbReference type="EMBL" id="GAA5505458.1"/>
    </source>
</evidence>
<protein>
    <recommendedName>
        <fullName evidence="4">DUF1800 domain-containing protein</fullName>
    </recommendedName>
</protein>
<sequence length="216" mass="24268">MTTPKQKLLKFTLILIGLGLVFYFGGRTLESYRQLRFIQEQGFDTGDADVDAIHPWMTIHFIAAAYAVPQEYIYAELGVNATERRRNIDVKHLNEELGLGRSETGDYPAVIDRLRQIILAYHKDPVATGLSDVRRWMTLEYIANSSGIPITTIVDELGLDALASQESPSSESGSDDEVYIHKPLDVLANELRYPRGPRGLIEDIQALIARHAQEVQ</sequence>
<keyword evidence="1" id="KW-1133">Transmembrane helix</keyword>
<gene>
    <name evidence="2" type="ORF">Rcae01_00903</name>
</gene>
<dbReference type="EMBL" id="BAABRO010000001">
    <property type="protein sequence ID" value="GAA5505458.1"/>
    <property type="molecule type" value="Genomic_DNA"/>
</dbReference>
<evidence type="ECO:0000256" key="1">
    <source>
        <dbReference type="SAM" id="Phobius"/>
    </source>
</evidence>
<comment type="caution">
    <text evidence="2">The sequence shown here is derived from an EMBL/GenBank/DDBJ whole genome shotgun (WGS) entry which is preliminary data.</text>
</comment>
<organism evidence="2 3">
    <name type="scientific">Novipirellula caenicola</name>
    <dbReference type="NCBI Taxonomy" id="1536901"/>
    <lineage>
        <taxon>Bacteria</taxon>
        <taxon>Pseudomonadati</taxon>
        <taxon>Planctomycetota</taxon>
        <taxon>Planctomycetia</taxon>
        <taxon>Pirellulales</taxon>
        <taxon>Pirellulaceae</taxon>
        <taxon>Novipirellula</taxon>
    </lineage>
</organism>
<dbReference type="Proteomes" id="UP001416858">
    <property type="component" value="Unassembled WGS sequence"/>
</dbReference>